<evidence type="ECO:0000259" key="2">
    <source>
        <dbReference type="PROSITE" id="PS50181"/>
    </source>
</evidence>
<dbReference type="InterPro" id="IPR001810">
    <property type="entry name" value="F-box_dom"/>
</dbReference>
<evidence type="ECO:0000313" key="4">
    <source>
        <dbReference type="RefSeq" id="XP_048131455.1"/>
    </source>
</evidence>
<dbReference type="PROSITE" id="PS50181">
    <property type="entry name" value="FBOX"/>
    <property type="match status" value="1"/>
</dbReference>
<dbReference type="SUPFAM" id="SSF81383">
    <property type="entry name" value="F-box domain"/>
    <property type="match status" value="1"/>
</dbReference>
<dbReference type="RefSeq" id="XP_048131455.1">
    <property type="nucleotide sequence ID" value="XM_048275498.1"/>
</dbReference>
<dbReference type="PANTHER" id="PTHR34223">
    <property type="entry name" value="OS11G0201299 PROTEIN"/>
    <property type="match status" value="1"/>
</dbReference>
<dbReference type="GeneID" id="125314041"/>
<name>A0ABM3H4B8_9MYRT</name>
<feature type="domain" description="F-box" evidence="2">
    <location>
        <begin position="32"/>
        <end position="65"/>
    </location>
</feature>
<evidence type="ECO:0000313" key="3">
    <source>
        <dbReference type="Proteomes" id="UP000827889"/>
    </source>
</evidence>
<dbReference type="Gene3D" id="3.80.10.10">
    <property type="entry name" value="Ribonuclease Inhibitor"/>
    <property type="match status" value="1"/>
</dbReference>
<dbReference type="Proteomes" id="UP000827889">
    <property type="component" value="Chromosome 3"/>
</dbReference>
<dbReference type="Gene3D" id="1.20.1280.50">
    <property type="match status" value="1"/>
</dbReference>
<feature type="region of interest" description="Disordered" evidence="1">
    <location>
        <begin position="1"/>
        <end position="26"/>
    </location>
</feature>
<proteinExistence type="predicted"/>
<sequence length="513" mass="58733">MAIIEFSANPSCLPKRPRSSPPLGRDETRNSVDYISQLPDAIILHIFSFLTTKDAIGTSVLSKRWCSTWTANPHISFSMPGRHHRHSSMMLERFMAFMDAVLLRCTAIKVKSFIFAVDRGLDSAVAPTIDRWLDFAVGHDLEEVTPRKDSIYALSQFFFRCTTLVSSHLSRCCFSKIATVNWSSLKRLHIGHAELEDDTMMQVLRGSPALEFLHLDYCVGFNRIIVESRCLRELVIDCHGFHRAQVPILKISAPHLLKLRLLGDYCETDFEGQLGEYKLDEVSSLVEAELNFEIQIFENDKAKVCVDIVKGLLERPHHVTTLVIGSWCLRVLSIMEAREVFLPSLECRHLMFHVAADHFGVHSIVKILESSLRLEKLFLQMTCTPGSEYPFFAENVRRRNFDAKELQNSAKQRRIYRCLMHLKDVEIVDPGANWLAWEPVLSLLKFLLQNARWLDKIKINSNNSRLSERLEPWGLLEVARMILSDPNRSPNLKVILSYPSRGCPSESLHLQAF</sequence>
<dbReference type="CDD" id="cd22160">
    <property type="entry name" value="F-box_AtFBL13-like"/>
    <property type="match status" value="1"/>
</dbReference>
<dbReference type="InterPro" id="IPR055357">
    <property type="entry name" value="LRR_At1g61320_AtMIF1"/>
</dbReference>
<dbReference type="PANTHER" id="PTHR34223:SF51">
    <property type="entry name" value="OS06G0556300 PROTEIN"/>
    <property type="match status" value="1"/>
</dbReference>
<dbReference type="Pfam" id="PF23622">
    <property type="entry name" value="LRR_At1g61320_AtMIF1"/>
    <property type="match status" value="1"/>
</dbReference>
<dbReference type="InterPro" id="IPR053197">
    <property type="entry name" value="F-box_SCFL_complex_component"/>
</dbReference>
<reference evidence="4" key="1">
    <citation type="submission" date="2025-08" db="UniProtKB">
        <authorList>
            <consortium name="RefSeq"/>
        </authorList>
    </citation>
    <scope>IDENTIFICATION</scope>
    <source>
        <tissue evidence="4">Leaf</tissue>
    </source>
</reference>
<accession>A0ABM3H4B8</accession>
<keyword evidence="3" id="KW-1185">Reference proteome</keyword>
<dbReference type="InterPro" id="IPR032675">
    <property type="entry name" value="LRR_dom_sf"/>
</dbReference>
<organism evidence="3 4">
    <name type="scientific">Rhodamnia argentea</name>
    <dbReference type="NCBI Taxonomy" id="178133"/>
    <lineage>
        <taxon>Eukaryota</taxon>
        <taxon>Viridiplantae</taxon>
        <taxon>Streptophyta</taxon>
        <taxon>Embryophyta</taxon>
        <taxon>Tracheophyta</taxon>
        <taxon>Spermatophyta</taxon>
        <taxon>Magnoliopsida</taxon>
        <taxon>eudicotyledons</taxon>
        <taxon>Gunneridae</taxon>
        <taxon>Pentapetalae</taxon>
        <taxon>rosids</taxon>
        <taxon>malvids</taxon>
        <taxon>Myrtales</taxon>
        <taxon>Myrtaceae</taxon>
        <taxon>Myrtoideae</taxon>
        <taxon>Myrteae</taxon>
        <taxon>Australasian group</taxon>
        <taxon>Rhodamnia</taxon>
    </lineage>
</organism>
<dbReference type="InterPro" id="IPR053781">
    <property type="entry name" value="F-box_AtFBL13-like"/>
</dbReference>
<dbReference type="SUPFAM" id="SSF52047">
    <property type="entry name" value="RNI-like"/>
    <property type="match status" value="1"/>
</dbReference>
<evidence type="ECO:0000256" key="1">
    <source>
        <dbReference type="SAM" id="MobiDB-lite"/>
    </source>
</evidence>
<gene>
    <name evidence="4" type="primary">LOC125314041</name>
</gene>
<dbReference type="InterPro" id="IPR036047">
    <property type="entry name" value="F-box-like_dom_sf"/>
</dbReference>
<dbReference type="Pfam" id="PF00646">
    <property type="entry name" value="F-box"/>
    <property type="match status" value="1"/>
</dbReference>
<protein>
    <submittedName>
        <fullName evidence="4">F-box protein At5g03100-like</fullName>
    </submittedName>
</protein>